<evidence type="ECO:0000256" key="1">
    <source>
        <dbReference type="ARBA" id="ARBA00006479"/>
    </source>
</evidence>
<gene>
    <name evidence="3" type="ORF">EDE15_4365</name>
</gene>
<comment type="caution">
    <text evidence="3">The sequence shown here is derived from an EMBL/GenBank/DDBJ whole genome shotgun (WGS) entry which is preliminary data.</text>
</comment>
<keyword evidence="4" id="KW-1185">Reference proteome</keyword>
<dbReference type="InterPro" id="IPR049874">
    <property type="entry name" value="ROK_cs"/>
</dbReference>
<sequence length="390" mass="42305">MSIPPTQTFSLTRKQSASNKTPRQINRNLVFNLIRTRQPISRADLARVSGLQRSTISLIVEDLIRDRWILEGSTGRLPRGRRPTFLELNHQRAVIAVDIHPSQTTVAVTDLGGRIVAQNVVALPVDPAKAIQPMITAIRKLIADHSEKSFDGIGISLPGRTDPLLEKLIFAPNLNWPVLSLKSRIQRSTGLRVEMDNVANACALSEVWFGDSDGVHDLVVVNVSEGIGTGIFSNGRLLRGANGMAGEFGHVEMEHNGHPCGCGGRGCWETLASNRAGLRYYKELNGGSVPQSFAALVKMAQADDANAIKALEKMSSFLGRGLRMIASALAPSEIIIVGDITAAWHMFGPKVEAEFKRNSLSKAPKLRPSFEGNTARLRSAVALVMNEGPV</sequence>
<reference evidence="3 4" key="1">
    <citation type="submission" date="2018-12" db="EMBL/GenBank/DDBJ databases">
        <title>Sequencing of bacterial isolates from soil warming experiment in Harvard Forest, Massachusetts, USA.</title>
        <authorList>
            <person name="Deangelis K."/>
        </authorList>
    </citation>
    <scope>NUCLEOTIDE SEQUENCE [LARGE SCALE GENOMIC DNA]</scope>
    <source>
        <strain evidence="3 4">EB153</strain>
    </source>
</reference>
<dbReference type="PROSITE" id="PS01125">
    <property type="entry name" value="ROK"/>
    <property type="match status" value="1"/>
</dbReference>
<protein>
    <submittedName>
        <fullName evidence="3">Putative NBD/HSP70 family sugar kinase</fullName>
    </submittedName>
</protein>
<evidence type="ECO:0000313" key="3">
    <source>
        <dbReference type="EMBL" id="RSL18763.1"/>
    </source>
</evidence>
<dbReference type="PANTHER" id="PTHR18964:SF149">
    <property type="entry name" value="BIFUNCTIONAL UDP-N-ACETYLGLUCOSAMINE 2-EPIMERASE_N-ACETYLMANNOSAMINE KINASE"/>
    <property type="match status" value="1"/>
</dbReference>
<feature type="region of interest" description="Disordered" evidence="2">
    <location>
        <begin position="1"/>
        <end position="22"/>
    </location>
</feature>
<dbReference type="Gene3D" id="1.10.10.10">
    <property type="entry name" value="Winged helix-like DNA-binding domain superfamily/Winged helix DNA-binding domain"/>
    <property type="match status" value="1"/>
</dbReference>
<name>A0A428MPT5_9BACT</name>
<dbReference type="InterPro" id="IPR000600">
    <property type="entry name" value="ROK"/>
</dbReference>
<evidence type="ECO:0000256" key="2">
    <source>
        <dbReference type="SAM" id="MobiDB-lite"/>
    </source>
</evidence>
<keyword evidence="3" id="KW-0418">Kinase</keyword>
<dbReference type="RefSeq" id="WP_125487073.1">
    <property type="nucleotide sequence ID" value="NZ_RSDW01000001.1"/>
</dbReference>
<accession>A0A428MPT5</accession>
<dbReference type="Gene3D" id="3.30.420.40">
    <property type="match status" value="2"/>
</dbReference>
<proteinExistence type="inferred from homology"/>
<dbReference type="PANTHER" id="PTHR18964">
    <property type="entry name" value="ROK (REPRESSOR, ORF, KINASE) FAMILY"/>
    <property type="match status" value="1"/>
</dbReference>
<organism evidence="3 4">
    <name type="scientific">Edaphobacter aggregans</name>
    <dbReference type="NCBI Taxonomy" id="570835"/>
    <lineage>
        <taxon>Bacteria</taxon>
        <taxon>Pseudomonadati</taxon>
        <taxon>Acidobacteriota</taxon>
        <taxon>Terriglobia</taxon>
        <taxon>Terriglobales</taxon>
        <taxon>Acidobacteriaceae</taxon>
        <taxon>Edaphobacter</taxon>
    </lineage>
</organism>
<comment type="similarity">
    <text evidence="1">Belongs to the ROK (NagC/XylR) family.</text>
</comment>
<dbReference type="InterPro" id="IPR036388">
    <property type="entry name" value="WH-like_DNA-bd_sf"/>
</dbReference>
<dbReference type="GO" id="GO:0016301">
    <property type="term" value="F:kinase activity"/>
    <property type="evidence" value="ECO:0007669"/>
    <property type="project" value="UniProtKB-KW"/>
</dbReference>
<dbReference type="AlphaFoldDB" id="A0A428MPT5"/>
<dbReference type="SUPFAM" id="SSF46785">
    <property type="entry name" value="Winged helix' DNA-binding domain"/>
    <property type="match status" value="1"/>
</dbReference>
<keyword evidence="3" id="KW-0808">Transferase</keyword>
<dbReference type="Pfam" id="PF00480">
    <property type="entry name" value="ROK"/>
    <property type="match status" value="1"/>
</dbReference>
<dbReference type="InterPro" id="IPR043129">
    <property type="entry name" value="ATPase_NBD"/>
</dbReference>
<dbReference type="InterPro" id="IPR036390">
    <property type="entry name" value="WH_DNA-bd_sf"/>
</dbReference>
<dbReference type="SUPFAM" id="SSF53067">
    <property type="entry name" value="Actin-like ATPase domain"/>
    <property type="match status" value="1"/>
</dbReference>
<evidence type="ECO:0000313" key="4">
    <source>
        <dbReference type="Proteomes" id="UP000269669"/>
    </source>
</evidence>
<dbReference type="EMBL" id="RSDW01000001">
    <property type="protein sequence ID" value="RSL18763.1"/>
    <property type="molecule type" value="Genomic_DNA"/>
</dbReference>
<dbReference type="Proteomes" id="UP000269669">
    <property type="component" value="Unassembled WGS sequence"/>
</dbReference>
<dbReference type="OrthoDB" id="9796533at2"/>